<dbReference type="Proteomes" id="UP001596137">
    <property type="component" value="Unassembled WGS sequence"/>
</dbReference>
<accession>A0ABW1NJC1</accession>
<protein>
    <recommendedName>
        <fullName evidence="4">UDP-N-acetylmuramyl pentapeptide phosphotransferase/UDP-N-acetylglucosamine-1-phosphate transferase</fullName>
    </recommendedName>
</protein>
<feature type="chain" id="PRO_5047107799" description="UDP-N-acetylmuramyl pentapeptide phosphotransferase/UDP-N-acetylglucosamine-1-phosphate transferase" evidence="1">
    <location>
        <begin position="20"/>
        <end position="289"/>
    </location>
</feature>
<evidence type="ECO:0008006" key="4">
    <source>
        <dbReference type="Google" id="ProtNLM"/>
    </source>
</evidence>
<dbReference type="RefSeq" id="WP_380755239.1">
    <property type="nucleotide sequence ID" value="NZ_JBHSRF010000027.1"/>
</dbReference>
<evidence type="ECO:0000313" key="3">
    <source>
        <dbReference type="Proteomes" id="UP001596137"/>
    </source>
</evidence>
<organism evidence="2 3">
    <name type="scientific">Sphaerisporangium aureirubrum</name>
    <dbReference type="NCBI Taxonomy" id="1544736"/>
    <lineage>
        <taxon>Bacteria</taxon>
        <taxon>Bacillati</taxon>
        <taxon>Actinomycetota</taxon>
        <taxon>Actinomycetes</taxon>
        <taxon>Streptosporangiales</taxon>
        <taxon>Streptosporangiaceae</taxon>
        <taxon>Sphaerisporangium</taxon>
    </lineage>
</organism>
<evidence type="ECO:0000313" key="2">
    <source>
        <dbReference type="EMBL" id="MFC6083380.1"/>
    </source>
</evidence>
<dbReference type="EMBL" id="JBHSRF010000027">
    <property type="protein sequence ID" value="MFC6083380.1"/>
    <property type="molecule type" value="Genomic_DNA"/>
</dbReference>
<feature type="signal peptide" evidence="1">
    <location>
        <begin position="1"/>
        <end position="19"/>
    </location>
</feature>
<evidence type="ECO:0000256" key="1">
    <source>
        <dbReference type="SAM" id="SignalP"/>
    </source>
</evidence>
<keyword evidence="3" id="KW-1185">Reference proteome</keyword>
<proteinExistence type="predicted"/>
<sequence>MAHRSLLGALAGAALGAVAARAAYTAFTRRPPVGDEKTWTRTNHRGEPITLLEGPAFVAGAGAAVALAPGLPVRARAAAVLAGVGGGALGAYDDLRGTASSKGFKGHLAALARGEVTTGAVKILGIGASGLAAAALLPRAGNASRAARLADVLVDGALIAGSANLANLFDLRPGRALKVGALAGGPLLAAALVKGAPAGAALAAVPLGAGAALLGEDLGERAMLGDAGANSLGALLGVAAAASLGRRGRLAALGVVAGLTAASEKVSFTKVIAGNPVLHRLDMLGRRTT</sequence>
<keyword evidence="1" id="KW-0732">Signal</keyword>
<gene>
    <name evidence="2" type="ORF">ACFP1K_19560</name>
</gene>
<comment type="caution">
    <text evidence="2">The sequence shown here is derived from an EMBL/GenBank/DDBJ whole genome shotgun (WGS) entry which is preliminary data.</text>
</comment>
<name>A0ABW1NJC1_9ACTN</name>
<reference evidence="3" key="1">
    <citation type="journal article" date="2019" name="Int. J. Syst. Evol. Microbiol.">
        <title>The Global Catalogue of Microorganisms (GCM) 10K type strain sequencing project: providing services to taxonomists for standard genome sequencing and annotation.</title>
        <authorList>
            <consortium name="The Broad Institute Genomics Platform"/>
            <consortium name="The Broad Institute Genome Sequencing Center for Infectious Disease"/>
            <person name="Wu L."/>
            <person name="Ma J."/>
        </authorList>
    </citation>
    <scope>NUCLEOTIDE SEQUENCE [LARGE SCALE GENOMIC DNA]</scope>
    <source>
        <strain evidence="3">JCM 30346</strain>
    </source>
</reference>